<evidence type="ECO:0008006" key="3">
    <source>
        <dbReference type="Google" id="ProtNLM"/>
    </source>
</evidence>
<sequence length="354" mass="41852">MNYKEALFFIGKCLTITHEKHNRTLVSERIKKQKVDWDQIVKASTAHYVFPALYCNLKRANLLPFLPKELVNYMEYVTDLNRQKNLQIIEQALEINKLLLANGILPIFLKGTGNLLEGLYDDIAERMVGDIDFLVSKKDFNNTIAILIRNGYSKNEETTLDSTLMSRHYPKIFKKGKIVATEIHYRMVSDPYEKYFNYDHVKDTLLKANNIATLSYKHQILMTAFNKQMNDNGQLYKTISLRNSYDLYLLSKQTPPLEVVKEFNHYFISLNNFLASSNFILNAPSAINFQRNKASEKYLKKVLYFIDFPKREKYNRKLHTIIFRFKRLIKTIIKAAYKKEYRTYLIHRIKYVFK</sequence>
<dbReference type="RefSeq" id="WP_024740578.1">
    <property type="nucleotide sequence ID" value="NZ_BAUG01000009.1"/>
</dbReference>
<dbReference type="OrthoDB" id="1117814at2"/>
<dbReference type="InterPro" id="IPR039498">
    <property type="entry name" value="NTP_transf_5"/>
</dbReference>
<dbReference type="STRING" id="1349785.GCA_000509405_02072"/>
<gene>
    <name evidence="1" type="ORF">MARIT_2399</name>
</gene>
<proteinExistence type="predicted"/>
<dbReference type="Pfam" id="PF14907">
    <property type="entry name" value="NTP_transf_5"/>
    <property type="match status" value="1"/>
</dbReference>
<evidence type="ECO:0000313" key="2">
    <source>
        <dbReference type="Proteomes" id="UP000231564"/>
    </source>
</evidence>
<keyword evidence="2" id="KW-1185">Reference proteome</keyword>
<reference evidence="1 2" key="1">
    <citation type="submission" date="2016-11" db="EMBL/GenBank/DDBJ databases">
        <authorList>
            <person name="Jaros S."/>
            <person name="Januszkiewicz K."/>
            <person name="Wedrychowicz H."/>
        </authorList>
    </citation>
    <scope>NUCLEOTIDE SEQUENCE [LARGE SCALE GENOMIC DNA]</scope>
    <source>
        <strain evidence="1">NCIMB 2154T</strain>
    </source>
</reference>
<protein>
    <recommendedName>
        <fullName evidence="3">Nucleotidyltransferase family protein</fullName>
    </recommendedName>
</protein>
<evidence type="ECO:0000313" key="1">
    <source>
        <dbReference type="EMBL" id="SFZ83958.1"/>
    </source>
</evidence>
<dbReference type="Proteomes" id="UP000231564">
    <property type="component" value="Chromosome MARIT"/>
</dbReference>
<accession>A0A2H1EBP4</accession>
<dbReference type="AlphaFoldDB" id="A0A2H1EBP4"/>
<dbReference type="KEGG" id="tmar:MARIT_2399"/>
<dbReference type="GeneID" id="47723872"/>
<name>A0A2H1EBP4_9FLAO</name>
<dbReference type="EMBL" id="LT634361">
    <property type="protein sequence ID" value="SFZ83958.1"/>
    <property type="molecule type" value="Genomic_DNA"/>
</dbReference>
<organism evidence="1 2">
    <name type="scientific">Tenacibaculum maritimum NCIMB 2154</name>
    <dbReference type="NCBI Taxonomy" id="1349785"/>
    <lineage>
        <taxon>Bacteria</taxon>
        <taxon>Pseudomonadati</taxon>
        <taxon>Bacteroidota</taxon>
        <taxon>Flavobacteriia</taxon>
        <taxon>Flavobacteriales</taxon>
        <taxon>Flavobacteriaceae</taxon>
        <taxon>Tenacibaculum</taxon>
    </lineage>
</organism>